<dbReference type="SUPFAM" id="SSF57889">
    <property type="entry name" value="Cysteine-rich domain"/>
    <property type="match status" value="1"/>
</dbReference>
<dbReference type="InterPro" id="IPR053192">
    <property type="entry name" value="Vacuole_Formation_Reg"/>
</dbReference>
<accession>A0A9W7LPW6</accession>
<evidence type="ECO:0000313" key="1">
    <source>
        <dbReference type="EMBL" id="GMI72574.1"/>
    </source>
</evidence>
<organism evidence="1 2">
    <name type="scientific">Hibiscus trionum</name>
    <name type="common">Flower of an hour</name>
    <dbReference type="NCBI Taxonomy" id="183268"/>
    <lineage>
        <taxon>Eukaryota</taxon>
        <taxon>Viridiplantae</taxon>
        <taxon>Streptophyta</taxon>
        <taxon>Embryophyta</taxon>
        <taxon>Tracheophyta</taxon>
        <taxon>Spermatophyta</taxon>
        <taxon>Magnoliopsida</taxon>
        <taxon>eudicotyledons</taxon>
        <taxon>Gunneridae</taxon>
        <taxon>Pentapetalae</taxon>
        <taxon>rosids</taxon>
        <taxon>malvids</taxon>
        <taxon>Malvales</taxon>
        <taxon>Malvaceae</taxon>
        <taxon>Malvoideae</taxon>
        <taxon>Hibiscus</taxon>
    </lineage>
</organism>
<evidence type="ECO:0000313" key="2">
    <source>
        <dbReference type="Proteomes" id="UP001165190"/>
    </source>
</evidence>
<proteinExistence type="predicted"/>
<dbReference type="OrthoDB" id="989270at2759"/>
<protein>
    <recommendedName>
        <fullName evidence="3">DC1 domain-containing protein</fullName>
    </recommendedName>
</protein>
<gene>
    <name evidence="1" type="ORF">HRI_000926700</name>
</gene>
<dbReference type="AlphaFoldDB" id="A0A9W7LPW6"/>
<reference evidence="1" key="1">
    <citation type="submission" date="2023-05" db="EMBL/GenBank/DDBJ databases">
        <title>Genome and transcriptome analyses reveal genes involved in the formation of fine ridges on petal epidermal cells in Hibiscus trionum.</title>
        <authorList>
            <person name="Koshimizu S."/>
            <person name="Masuda S."/>
            <person name="Ishii T."/>
            <person name="Shirasu K."/>
            <person name="Hoshino A."/>
            <person name="Arita M."/>
        </authorList>
    </citation>
    <scope>NUCLEOTIDE SEQUENCE</scope>
    <source>
        <strain evidence="1">Hamamatsu line</strain>
    </source>
</reference>
<dbReference type="InterPro" id="IPR046349">
    <property type="entry name" value="C1-like_sf"/>
</dbReference>
<keyword evidence="2" id="KW-1185">Reference proteome</keyword>
<evidence type="ECO:0008006" key="3">
    <source>
        <dbReference type="Google" id="ProtNLM"/>
    </source>
</evidence>
<sequence>MKMGKPQRWNISAIKVIAWCWQTRWRRKLIETVMAACCLSQLICCTIVQNQNVVCAELPRINQHWFRQSNATLQSADILRCDLCRRECSGFFYEIGGWFYVCLRCAKVGDIIESEGRQHLIFFYFKCNEQPCNGCGTASGSYGAFRCGNCSTFSLDFGCLTLPQSTLHKCDQHMLYLTYRDDNNYKEHNYCDICEGERDRSLWYYHCSICAHPDCALGRFPFLRDGTSLTGYYGLSHSQDLLYFKKTEGYPECSHCGKLCLEEILICAQPTCNFIIHFKCCWK</sequence>
<dbReference type="Proteomes" id="UP001165190">
    <property type="component" value="Unassembled WGS sequence"/>
</dbReference>
<dbReference type="PANTHER" id="PTHR32410">
    <property type="entry name" value="CYSTEINE/HISTIDINE-RICH C1 DOMAIN FAMILY PROTEIN"/>
    <property type="match status" value="1"/>
</dbReference>
<dbReference type="PANTHER" id="PTHR32410:SF216">
    <property type="entry name" value="PHORBOL-ESTER_DAG-TYPE DOMAIN-CONTAINING PROTEIN"/>
    <property type="match status" value="1"/>
</dbReference>
<comment type="caution">
    <text evidence="1">The sequence shown here is derived from an EMBL/GenBank/DDBJ whole genome shotgun (WGS) entry which is preliminary data.</text>
</comment>
<name>A0A9W7LPW6_HIBTR</name>
<dbReference type="EMBL" id="BSYR01000010">
    <property type="protein sequence ID" value="GMI72574.1"/>
    <property type="molecule type" value="Genomic_DNA"/>
</dbReference>